<sequence length="101" mass="12034">MSEQESLLIDLDTEQDVDGKWETYKKKFNKVYEPEEDRIHRGIWEESQRQVAIHNRDYEEGKYTYTTGINQFSDMKPEDRGCRCRHNAKVIAHPPEPGVYE</sequence>
<evidence type="ECO:0000259" key="1">
    <source>
        <dbReference type="SMART" id="SM00848"/>
    </source>
</evidence>
<dbReference type="Pfam" id="PF08246">
    <property type="entry name" value="Inhibitor_I29"/>
    <property type="match status" value="1"/>
</dbReference>
<organism evidence="2 3">
    <name type="scientific">Knipowitschia caucasica</name>
    <name type="common">Caucasian dwarf goby</name>
    <name type="synonym">Pomatoschistus caucasicus</name>
    <dbReference type="NCBI Taxonomy" id="637954"/>
    <lineage>
        <taxon>Eukaryota</taxon>
        <taxon>Metazoa</taxon>
        <taxon>Chordata</taxon>
        <taxon>Craniata</taxon>
        <taxon>Vertebrata</taxon>
        <taxon>Euteleostomi</taxon>
        <taxon>Actinopterygii</taxon>
        <taxon>Neopterygii</taxon>
        <taxon>Teleostei</taxon>
        <taxon>Neoteleostei</taxon>
        <taxon>Acanthomorphata</taxon>
        <taxon>Gobiaria</taxon>
        <taxon>Gobiiformes</taxon>
        <taxon>Gobioidei</taxon>
        <taxon>Gobiidae</taxon>
        <taxon>Gobiinae</taxon>
        <taxon>Knipowitschia</taxon>
    </lineage>
</organism>
<accession>A0AAV2MF45</accession>
<reference evidence="2 3" key="1">
    <citation type="submission" date="2024-04" db="EMBL/GenBank/DDBJ databases">
        <authorList>
            <person name="Waldvogel A.-M."/>
            <person name="Schoenle A."/>
        </authorList>
    </citation>
    <scope>NUCLEOTIDE SEQUENCE [LARGE SCALE GENOMIC DNA]</scope>
</reference>
<dbReference type="Gene3D" id="1.10.287.2250">
    <property type="match status" value="1"/>
</dbReference>
<evidence type="ECO:0000313" key="2">
    <source>
        <dbReference type="EMBL" id="CAL1611855.1"/>
    </source>
</evidence>
<dbReference type="EMBL" id="OZ035829">
    <property type="protein sequence ID" value="CAL1611855.1"/>
    <property type="molecule type" value="Genomic_DNA"/>
</dbReference>
<dbReference type="InterPro" id="IPR013201">
    <property type="entry name" value="Prot_inhib_I29"/>
</dbReference>
<proteinExistence type="predicted"/>
<protein>
    <recommendedName>
        <fullName evidence="1">Cathepsin propeptide inhibitor domain-containing protein</fullName>
    </recommendedName>
</protein>
<evidence type="ECO:0000313" key="3">
    <source>
        <dbReference type="Proteomes" id="UP001497482"/>
    </source>
</evidence>
<dbReference type="AlphaFoldDB" id="A0AAV2MF45"/>
<dbReference type="SMART" id="SM00848">
    <property type="entry name" value="Inhibitor_I29"/>
    <property type="match status" value="1"/>
</dbReference>
<dbReference type="InterPro" id="IPR038765">
    <property type="entry name" value="Papain-like_cys_pep_sf"/>
</dbReference>
<gene>
    <name evidence="2" type="ORF">KC01_LOCUS38244</name>
</gene>
<keyword evidence="3" id="KW-1185">Reference proteome</keyword>
<name>A0AAV2MF45_KNICA</name>
<feature type="domain" description="Cathepsin propeptide inhibitor" evidence="1">
    <location>
        <begin position="21"/>
        <end position="80"/>
    </location>
</feature>
<dbReference type="SUPFAM" id="SSF54001">
    <property type="entry name" value="Cysteine proteinases"/>
    <property type="match status" value="1"/>
</dbReference>
<dbReference type="Proteomes" id="UP001497482">
    <property type="component" value="Chromosome 7"/>
</dbReference>